<dbReference type="EMBL" id="CAJOBI010129540">
    <property type="protein sequence ID" value="CAF4717541.1"/>
    <property type="molecule type" value="Genomic_DNA"/>
</dbReference>
<protein>
    <submittedName>
        <fullName evidence="1">Uncharacterized protein</fullName>
    </submittedName>
</protein>
<evidence type="ECO:0000313" key="2">
    <source>
        <dbReference type="Proteomes" id="UP000676336"/>
    </source>
</evidence>
<gene>
    <name evidence="1" type="ORF">SMN809_LOCUS43710</name>
</gene>
<organism evidence="1 2">
    <name type="scientific">Rotaria magnacalcarata</name>
    <dbReference type="NCBI Taxonomy" id="392030"/>
    <lineage>
        <taxon>Eukaryota</taxon>
        <taxon>Metazoa</taxon>
        <taxon>Spiralia</taxon>
        <taxon>Gnathifera</taxon>
        <taxon>Rotifera</taxon>
        <taxon>Eurotatoria</taxon>
        <taxon>Bdelloidea</taxon>
        <taxon>Philodinida</taxon>
        <taxon>Philodinidae</taxon>
        <taxon>Rotaria</taxon>
    </lineage>
</organism>
<feature type="non-terminal residue" evidence="1">
    <location>
        <position position="66"/>
    </location>
</feature>
<proteinExistence type="predicted"/>
<accession>A0A8S3ADW6</accession>
<sequence>ATWLNLLSPLQRDAISNKVYRSLTDTTGKIVQNTNPLRLTTDDPSALDMVARMMPSLSTRQIINAV</sequence>
<comment type="caution">
    <text evidence="1">The sequence shown here is derived from an EMBL/GenBank/DDBJ whole genome shotgun (WGS) entry which is preliminary data.</text>
</comment>
<dbReference type="Proteomes" id="UP000676336">
    <property type="component" value="Unassembled WGS sequence"/>
</dbReference>
<evidence type="ECO:0000313" key="1">
    <source>
        <dbReference type="EMBL" id="CAF4717541.1"/>
    </source>
</evidence>
<reference evidence="1" key="1">
    <citation type="submission" date="2021-02" db="EMBL/GenBank/DDBJ databases">
        <authorList>
            <person name="Nowell W R."/>
        </authorList>
    </citation>
    <scope>NUCLEOTIDE SEQUENCE</scope>
</reference>
<name>A0A8S3ADW6_9BILA</name>
<feature type="non-terminal residue" evidence="1">
    <location>
        <position position="1"/>
    </location>
</feature>
<dbReference type="AlphaFoldDB" id="A0A8S3ADW6"/>